<evidence type="ECO:0000313" key="2">
    <source>
        <dbReference type="Proteomes" id="UP001208570"/>
    </source>
</evidence>
<sequence>MDLENGQQVFNELLKNVDSKNSAAFLKWVIQTSEQALKKLTDTTSRSPILDQIRSDLRDTLPLEAVLNTETIIYPNTGDNADCTKTTTIHVDAFLYDDEAIDDLVDAGRLSRNYCKQCGSHQVAALTFISHSMSCTQLQYIFNYMLPNLQNKLLVDVGSRVGPVLYGAYLYSDASRIVGVEMNAEFCHLQQKVIEKYKMEHRVQPPNFLSLPADVVVMNNVFEFFANVEMQKSIQMAAFCRMFKASPYTVIVKASTVGRKLYLLTELLNGWLMPVNRPEMLIAAEYALFDDHNDSDISEIYMYSIL</sequence>
<keyword evidence="2" id="KW-1185">Reference proteome</keyword>
<accession>A0AAD9MXD9</accession>
<protein>
    <recommendedName>
        <fullName evidence="3">Methyltransferase type 11 domain-containing protein</fullName>
    </recommendedName>
</protein>
<dbReference type="InterPro" id="IPR026669">
    <property type="entry name" value="Arsenite_MeTrfase-like"/>
</dbReference>
<dbReference type="SUPFAM" id="SSF53335">
    <property type="entry name" value="S-adenosyl-L-methionine-dependent methyltransferases"/>
    <property type="match status" value="1"/>
</dbReference>
<dbReference type="InterPro" id="IPR029063">
    <property type="entry name" value="SAM-dependent_MTases_sf"/>
</dbReference>
<comment type="caution">
    <text evidence="1">The sequence shown here is derived from an EMBL/GenBank/DDBJ whole genome shotgun (WGS) entry which is preliminary data.</text>
</comment>
<proteinExistence type="predicted"/>
<evidence type="ECO:0000313" key="1">
    <source>
        <dbReference type="EMBL" id="KAK2149332.1"/>
    </source>
</evidence>
<organism evidence="1 2">
    <name type="scientific">Paralvinella palmiformis</name>
    <dbReference type="NCBI Taxonomy" id="53620"/>
    <lineage>
        <taxon>Eukaryota</taxon>
        <taxon>Metazoa</taxon>
        <taxon>Spiralia</taxon>
        <taxon>Lophotrochozoa</taxon>
        <taxon>Annelida</taxon>
        <taxon>Polychaeta</taxon>
        <taxon>Sedentaria</taxon>
        <taxon>Canalipalpata</taxon>
        <taxon>Terebellida</taxon>
        <taxon>Terebelliformia</taxon>
        <taxon>Alvinellidae</taxon>
        <taxon>Paralvinella</taxon>
    </lineage>
</organism>
<dbReference type="EMBL" id="JAODUP010000456">
    <property type="protein sequence ID" value="KAK2149332.1"/>
    <property type="molecule type" value="Genomic_DNA"/>
</dbReference>
<dbReference type="GO" id="GO:0008168">
    <property type="term" value="F:methyltransferase activity"/>
    <property type="evidence" value="ECO:0007669"/>
    <property type="project" value="TreeGrafter"/>
</dbReference>
<dbReference type="Gene3D" id="3.40.50.150">
    <property type="entry name" value="Vaccinia Virus protein VP39"/>
    <property type="match status" value="1"/>
</dbReference>
<evidence type="ECO:0008006" key="3">
    <source>
        <dbReference type="Google" id="ProtNLM"/>
    </source>
</evidence>
<reference evidence="1" key="1">
    <citation type="journal article" date="2023" name="Mol. Biol. Evol.">
        <title>Third-Generation Sequencing Reveals the Adaptive Role of the Epigenome in Three Deep-Sea Polychaetes.</title>
        <authorList>
            <person name="Perez M."/>
            <person name="Aroh O."/>
            <person name="Sun Y."/>
            <person name="Lan Y."/>
            <person name="Juniper S.K."/>
            <person name="Young C.R."/>
            <person name="Angers B."/>
            <person name="Qian P.Y."/>
        </authorList>
    </citation>
    <scope>NUCLEOTIDE SEQUENCE</scope>
    <source>
        <strain evidence="1">P08H-3</strain>
    </source>
</reference>
<name>A0AAD9MXD9_9ANNE</name>
<dbReference type="AlphaFoldDB" id="A0AAD9MXD9"/>
<dbReference type="Proteomes" id="UP001208570">
    <property type="component" value="Unassembled WGS sequence"/>
</dbReference>
<dbReference type="PANTHER" id="PTHR43675">
    <property type="entry name" value="ARSENITE METHYLTRANSFERASE"/>
    <property type="match status" value="1"/>
</dbReference>
<gene>
    <name evidence="1" type="ORF">LSH36_455g06103</name>
</gene>
<dbReference type="PANTHER" id="PTHR43675:SF1">
    <property type="entry name" value="RIKEN CDNA 2700097O09 GENE"/>
    <property type="match status" value="1"/>
</dbReference>